<dbReference type="SUPFAM" id="SSF49785">
    <property type="entry name" value="Galactose-binding domain-like"/>
    <property type="match status" value="1"/>
</dbReference>
<name>A0A814SVP9_9BILA</name>
<sequence>MGAICSCTSGEKSSTKDVKQKIPVIEESKKTQVFNSSQDILDDNFKTSITKAIDEHIVTVPTAYQTERDRIVNEMKQSDPSSYLGLLYSEYPNINGQTVNDMARKLVTSNKTKQELIDRIDRDIESTEPNFKKRCAWALCCPCLFLSLLTAILLSTVIAAVLAGIFIKSKIPTSTSTTDVTTTTISTTLTTTTETTTTSTACTTPTSTALSFNTTTSVYTLTTYNYTASYTGFAVLEFGFRGQTGSDYWYLDDVSLVDTNAFNSEMLVNGNFENGTTEGWQLLCSSNCQSAAGVIAYNTSCYTGLFCYTDGCKSGFDFLRQAFSTTIGHIYTLSFWIRTDTKPQQYAFARFF</sequence>
<proteinExistence type="predicted"/>
<feature type="transmembrane region" description="Helical" evidence="1">
    <location>
        <begin position="144"/>
        <end position="167"/>
    </location>
</feature>
<evidence type="ECO:0000313" key="3">
    <source>
        <dbReference type="Proteomes" id="UP000663860"/>
    </source>
</evidence>
<comment type="caution">
    <text evidence="2">The sequence shown here is derived from an EMBL/GenBank/DDBJ whole genome shotgun (WGS) entry which is preliminary data.</text>
</comment>
<protein>
    <submittedName>
        <fullName evidence="2">Uncharacterized protein</fullName>
    </submittedName>
</protein>
<dbReference type="EMBL" id="CAJNOE010000330">
    <property type="protein sequence ID" value="CAF1153094.1"/>
    <property type="molecule type" value="Genomic_DNA"/>
</dbReference>
<dbReference type="Gene3D" id="2.60.120.260">
    <property type="entry name" value="Galactose-binding domain-like"/>
    <property type="match status" value="1"/>
</dbReference>
<keyword evidence="1" id="KW-0812">Transmembrane</keyword>
<dbReference type="InterPro" id="IPR008979">
    <property type="entry name" value="Galactose-bd-like_sf"/>
</dbReference>
<gene>
    <name evidence="2" type="ORF">IZO911_LOCUS25885</name>
</gene>
<keyword evidence="1" id="KW-0472">Membrane</keyword>
<keyword evidence="1" id="KW-1133">Transmembrane helix</keyword>
<dbReference type="Proteomes" id="UP000663860">
    <property type="component" value="Unassembled WGS sequence"/>
</dbReference>
<reference evidence="2" key="1">
    <citation type="submission" date="2021-02" db="EMBL/GenBank/DDBJ databases">
        <authorList>
            <person name="Nowell W R."/>
        </authorList>
    </citation>
    <scope>NUCLEOTIDE SEQUENCE</scope>
</reference>
<dbReference type="AlphaFoldDB" id="A0A814SVP9"/>
<evidence type="ECO:0000256" key="1">
    <source>
        <dbReference type="SAM" id="Phobius"/>
    </source>
</evidence>
<organism evidence="2 3">
    <name type="scientific">Adineta steineri</name>
    <dbReference type="NCBI Taxonomy" id="433720"/>
    <lineage>
        <taxon>Eukaryota</taxon>
        <taxon>Metazoa</taxon>
        <taxon>Spiralia</taxon>
        <taxon>Gnathifera</taxon>
        <taxon>Rotifera</taxon>
        <taxon>Eurotatoria</taxon>
        <taxon>Bdelloidea</taxon>
        <taxon>Adinetida</taxon>
        <taxon>Adinetidae</taxon>
        <taxon>Adineta</taxon>
    </lineage>
</organism>
<evidence type="ECO:0000313" key="2">
    <source>
        <dbReference type="EMBL" id="CAF1153094.1"/>
    </source>
</evidence>
<accession>A0A814SVP9</accession>